<proteinExistence type="inferred from homology"/>
<dbReference type="InterPro" id="IPR011990">
    <property type="entry name" value="TPR-like_helical_dom_sf"/>
</dbReference>
<feature type="compositionally biased region" description="Low complexity" evidence="6">
    <location>
        <begin position="520"/>
        <end position="530"/>
    </location>
</feature>
<dbReference type="Proteomes" id="UP001583280">
    <property type="component" value="Unassembled WGS sequence"/>
</dbReference>
<name>A0ABR3Z390_9PEZI</name>
<evidence type="ECO:0000256" key="2">
    <source>
        <dbReference type="ARBA" id="ARBA00022737"/>
    </source>
</evidence>
<feature type="compositionally biased region" description="Basic and acidic residues" evidence="6">
    <location>
        <begin position="676"/>
        <end position="686"/>
    </location>
</feature>
<comment type="function">
    <text evidence="3">Regulates mitochondrial small subunit maturation by controlling 15S rRNA 5'-end processing. Localizes to the 5' precursor of the 15S rRNA in a position that is subsequently occupied by mS47 in the mature yeast mtSSU. Uses structure and sequence-specific RNA recognition, binding to a single-stranded region of the precursor and specifically recognizing bases -6 to -1. The exchange of Ccm1 for mS47 is coupled to the irreversible removal of precursor rRNA that is accompanied by conformational changes of the mitoribosomal proteins uS5m and mS26. These conformational changes signal completion of 5'-end rRNA processing through protection of the mature 5'-end of the 15S rRNA and stabilization of mS47. The removal of the 5' precursor together with the dissociation of Ccm1 may be catalyzed by the 5'-3' exoribonuclease Pet127. Involved in the specific removal of group I introns in mitochondrial encoded transcripts.</text>
</comment>
<keyword evidence="5" id="KW-0175">Coiled coil</keyword>
<dbReference type="EMBL" id="JAWDJO010000089">
    <property type="protein sequence ID" value="KAL1894493.1"/>
    <property type="molecule type" value="Genomic_DNA"/>
</dbReference>
<comment type="caution">
    <text evidence="7">The sequence shown here is derived from an EMBL/GenBank/DDBJ whole genome shotgun (WGS) entry which is preliminary data.</text>
</comment>
<dbReference type="PANTHER" id="PTHR47936:SF1">
    <property type="entry name" value="PENTATRICOPEPTIDE REPEAT-CONTAINING PROTEIN GUN1, CHLOROPLASTIC"/>
    <property type="match status" value="1"/>
</dbReference>
<feature type="compositionally biased region" description="Low complexity" evidence="6">
    <location>
        <begin position="497"/>
        <end position="506"/>
    </location>
</feature>
<reference evidence="7 8" key="1">
    <citation type="journal article" date="2024" name="IMA Fungus">
        <title>IMA Genome - F19 : A genome assembly and annotation guide to empower mycologists, including annotated draft genome sequences of Ceratocystis pirilliformis, Diaporthe australafricana, Fusarium ophioides, Paecilomyces lecythidis, and Sporothrix stenoceras.</title>
        <authorList>
            <person name="Aylward J."/>
            <person name="Wilson A.M."/>
            <person name="Visagie C.M."/>
            <person name="Spraker J."/>
            <person name="Barnes I."/>
            <person name="Buitendag C."/>
            <person name="Ceriani C."/>
            <person name="Del Mar Angel L."/>
            <person name="du Plessis D."/>
            <person name="Fuchs T."/>
            <person name="Gasser K."/>
            <person name="Kramer D."/>
            <person name="Li W."/>
            <person name="Munsamy K."/>
            <person name="Piso A."/>
            <person name="Price J.L."/>
            <person name="Sonnekus B."/>
            <person name="Thomas C."/>
            <person name="van der Nest A."/>
            <person name="van Dijk A."/>
            <person name="van Heerden A."/>
            <person name="van Vuuren N."/>
            <person name="Yilmaz N."/>
            <person name="Duong T.A."/>
            <person name="van der Merwe N.A."/>
            <person name="Wingfield M.J."/>
            <person name="Wingfield B.D."/>
        </authorList>
    </citation>
    <scope>NUCLEOTIDE SEQUENCE [LARGE SCALE GENOMIC DNA]</scope>
    <source>
        <strain evidence="7 8">CMW 12675</strain>
    </source>
</reference>
<feature type="region of interest" description="Disordered" evidence="6">
    <location>
        <begin position="665"/>
        <end position="686"/>
    </location>
</feature>
<feature type="coiled-coil region" evidence="5">
    <location>
        <begin position="605"/>
        <end position="632"/>
    </location>
</feature>
<evidence type="ECO:0000313" key="7">
    <source>
        <dbReference type="EMBL" id="KAL1894493.1"/>
    </source>
</evidence>
<dbReference type="PANTHER" id="PTHR47936">
    <property type="entry name" value="PPR_LONG DOMAIN-CONTAINING PROTEIN"/>
    <property type="match status" value="1"/>
</dbReference>
<keyword evidence="8" id="KW-1185">Reference proteome</keyword>
<comment type="similarity">
    <text evidence="1">Belongs to the CCM1 family.</text>
</comment>
<evidence type="ECO:0008006" key="9">
    <source>
        <dbReference type="Google" id="ProtNLM"/>
    </source>
</evidence>
<feature type="region of interest" description="Disordered" evidence="6">
    <location>
        <begin position="489"/>
        <end position="535"/>
    </location>
</feature>
<evidence type="ECO:0000256" key="6">
    <source>
        <dbReference type="SAM" id="MobiDB-lite"/>
    </source>
</evidence>
<protein>
    <recommendedName>
        <fullName evidence="9">Pentatricopeptide repeat protein</fullName>
    </recommendedName>
</protein>
<feature type="region of interest" description="Disordered" evidence="6">
    <location>
        <begin position="987"/>
        <end position="1029"/>
    </location>
</feature>
<accession>A0ABR3Z390</accession>
<feature type="compositionally biased region" description="Basic and acidic residues" evidence="6">
    <location>
        <begin position="1004"/>
        <end position="1029"/>
    </location>
</feature>
<dbReference type="Gene3D" id="1.25.40.10">
    <property type="entry name" value="Tetratricopeptide repeat domain"/>
    <property type="match status" value="1"/>
</dbReference>
<gene>
    <name evidence="7" type="ORF">Cpir12675_003619</name>
</gene>
<keyword evidence="2" id="KW-0677">Repeat</keyword>
<dbReference type="InterPro" id="IPR002885">
    <property type="entry name" value="PPR_rpt"/>
</dbReference>
<evidence type="ECO:0000256" key="4">
    <source>
        <dbReference type="ARBA" id="ARBA00044511"/>
    </source>
</evidence>
<sequence>MVYRSSLRALSEASLRPSGPITPCSAAKSAVSVATLRGLSAQSTASDLHHLLIQERMRQLNIHQPYQQSRSFSTSSSASFPQPESQSPTNTSSSSSPSADIPESKKIKHEISRGIEFDRQTHQPSWVMPERSIAIPHTLALPAKPRPQSPQEATAEQTRSWKIHVMYYKDPFHLSAEIDRLIKRGDLENALGLTRVASKNMDTVVPWGYLIGYYLEGDTLQHGIKLFNEMKKRKQQPSAKTYTLMFSSLAKSTHTSRAIREAVRIYLAMLNDNRNPPNTIHLNAVLEVCARGRDLDSLYAVAATADKGLRQPDSITFAIMFNAMRNYLEEGPKMTATYQDTPEEYLRDHVMPMIKKAKSLWERVVEDWVTGRIEMTEKLVCAFGRLIMMGPWGIQIQVLLLLEQTMGIPVMVKDIDLIMMQRANYGLLRRLQLSETLEQREASHTLGGPDDLKQLGKAFEAKYPQALENGEEFELEDDDSLGAATQLNVDKDPISNASQAEAAASEESIKATTDTRLETITETATDTTAEPSAKATDIANAEATAEGAALGPTEMISETTTTVTDTAKISLKQKGKPIEHKDLSQSIPESMLPEQPIQITEDTLSNRLKKRLDQAVRKEERINKRIMKAEIRAYGKPVSSEAIDAHQKLVARDNKSAAEQGAELEATEAYSGEASIEEHGLSDHELSKRETIAEFRMPLSKKGGNLATPGNNTLSMLMRLLGTQRRTASANRYWQFLISSAQHKIEPDDENWRTFLNAQRRGHNSGNILKTLEAMPGLRAHDIVTAMLGCLEDKDNLSSLPNAGLVLDIMVKEAITPPPTCMGVYVELIERYYRGHIVRKRAAFKVHTKVSNTIGEAVTKAADSFREGQLDLIKRSQRITHSGHEESVPGLAGRNAAPTRELPLNLKRGIVSSSMLTRRLISIIDNMVADGMLRDDTLVVMEMVKANLARYLTEFDNINFGTGNGWAEWKEFKAIETARSLKKQQRRENWFLKNPKRSVPHDGSLIHREQRERDRDRSVHPKSRDFNRH</sequence>
<feature type="compositionally biased region" description="Basic and acidic residues" evidence="6">
    <location>
        <begin position="507"/>
        <end position="519"/>
    </location>
</feature>
<feature type="region of interest" description="Disordered" evidence="6">
    <location>
        <begin position="65"/>
        <end position="105"/>
    </location>
</feature>
<evidence type="ECO:0000256" key="3">
    <source>
        <dbReference type="ARBA" id="ARBA00044493"/>
    </source>
</evidence>
<organism evidence="7 8">
    <name type="scientific">Ceratocystis pirilliformis</name>
    <dbReference type="NCBI Taxonomy" id="259994"/>
    <lineage>
        <taxon>Eukaryota</taxon>
        <taxon>Fungi</taxon>
        <taxon>Dikarya</taxon>
        <taxon>Ascomycota</taxon>
        <taxon>Pezizomycotina</taxon>
        <taxon>Sordariomycetes</taxon>
        <taxon>Hypocreomycetidae</taxon>
        <taxon>Microascales</taxon>
        <taxon>Ceratocystidaceae</taxon>
        <taxon>Ceratocystis</taxon>
    </lineage>
</organism>
<comment type="subunit">
    <text evidence="4">Binds to mitochondrial small subunit 15S rRNA.</text>
</comment>
<evidence type="ECO:0000313" key="8">
    <source>
        <dbReference type="Proteomes" id="UP001583280"/>
    </source>
</evidence>
<dbReference type="Pfam" id="PF13041">
    <property type="entry name" value="PPR_2"/>
    <property type="match status" value="1"/>
</dbReference>
<evidence type="ECO:0000256" key="1">
    <source>
        <dbReference type="ARBA" id="ARBA00006192"/>
    </source>
</evidence>
<feature type="compositionally biased region" description="Low complexity" evidence="6">
    <location>
        <begin position="65"/>
        <end position="98"/>
    </location>
</feature>
<evidence type="ECO:0000256" key="5">
    <source>
        <dbReference type="SAM" id="Coils"/>
    </source>
</evidence>